<gene>
    <name evidence="3" type="ORF">JX265_009037</name>
</gene>
<feature type="domain" description="Pyrroloquinoline quinone-dependent pyranose dehydrogenase beta-propeller" evidence="2">
    <location>
        <begin position="37"/>
        <end position="423"/>
    </location>
</feature>
<name>A0A9P9WH03_9PEZI</name>
<feature type="chain" id="PRO_5040379208" description="Pyrroloquinoline quinone-dependent pyranose dehydrogenase beta-propeller domain-containing protein" evidence="1">
    <location>
        <begin position="20"/>
        <end position="424"/>
    </location>
</feature>
<dbReference type="EMBL" id="JAFIMR010000026">
    <property type="protein sequence ID" value="KAI1862991.1"/>
    <property type="molecule type" value="Genomic_DNA"/>
</dbReference>
<evidence type="ECO:0000259" key="2">
    <source>
        <dbReference type="Pfam" id="PF22807"/>
    </source>
</evidence>
<dbReference type="InterPro" id="IPR011041">
    <property type="entry name" value="Quinoprot_gluc/sorb_DH_b-prop"/>
</dbReference>
<proteinExistence type="predicted"/>
<dbReference type="SUPFAM" id="SSF50952">
    <property type="entry name" value="Soluble quinoprotein glucose dehydrogenase"/>
    <property type="match status" value="1"/>
</dbReference>
<dbReference type="InterPro" id="IPR011042">
    <property type="entry name" value="6-blade_b-propeller_TolB-like"/>
</dbReference>
<dbReference type="PANTHER" id="PTHR47572:SF4">
    <property type="entry name" value="LACTONASE DRP35"/>
    <property type="match status" value="1"/>
</dbReference>
<dbReference type="InterPro" id="IPR054539">
    <property type="entry name" value="Beta-prop_PDH"/>
</dbReference>
<keyword evidence="1" id="KW-0732">Signal</keyword>
<accession>A0A9P9WH03</accession>
<dbReference type="PANTHER" id="PTHR47572">
    <property type="entry name" value="LIPOPROTEIN-RELATED"/>
    <property type="match status" value="1"/>
</dbReference>
<evidence type="ECO:0000313" key="4">
    <source>
        <dbReference type="Proteomes" id="UP000829685"/>
    </source>
</evidence>
<keyword evidence="4" id="KW-1185">Reference proteome</keyword>
<protein>
    <recommendedName>
        <fullName evidence="2">Pyrroloquinoline quinone-dependent pyranose dehydrogenase beta-propeller domain-containing protein</fullName>
    </recommendedName>
</protein>
<evidence type="ECO:0000256" key="1">
    <source>
        <dbReference type="SAM" id="SignalP"/>
    </source>
</evidence>
<dbReference type="Gene3D" id="2.120.10.30">
    <property type="entry name" value="TolB, C-terminal domain"/>
    <property type="match status" value="1"/>
</dbReference>
<comment type="caution">
    <text evidence="3">The sequence shown here is derived from an EMBL/GenBank/DDBJ whole genome shotgun (WGS) entry which is preliminary data.</text>
</comment>
<evidence type="ECO:0000313" key="3">
    <source>
        <dbReference type="EMBL" id="KAI1862991.1"/>
    </source>
</evidence>
<organism evidence="3 4">
    <name type="scientific">Neoarthrinium moseri</name>
    <dbReference type="NCBI Taxonomy" id="1658444"/>
    <lineage>
        <taxon>Eukaryota</taxon>
        <taxon>Fungi</taxon>
        <taxon>Dikarya</taxon>
        <taxon>Ascomycota</taxon>
        <taxon>Pezizomycotina</taxon>
        <taxon>Sordariomycetes</taxon>
        <taxon>Xylariomycetidae</taxon>
        <taxon>Amphisphaeriales</taxon>
        <taxon>Apiosporaceae</taxon>
        <taxon>Neoarthrinium</taxon>
    </lineage>
</organism>
<feature type="signal peptide" evidence="1">
    <location>
        <begin position="1"/>
        <end position="19"/>
    </location>
</feature>
<reference evidence="3" key="1">
    <citation type="submission" date="2021-03" db="EMBL/GenBank/DDBJ databases">
        <title>Revisited historic fungal species revealed as producer of novel bioactive compounds through whole genome sequencing and comparative genomics.</title>
        <authorList>
            <person name="Vignolle G.A."/>
            <person name="Hochenegger N."/>
            <person name="Mach R.L."/>
            <person name="Mach-Aigner A.R."/>
            <person name="Javad Rahimi M."/>
            <person name="Salim K.A."/>
            <person name="Chan C.M."/>
            <person name="Lim L.B.L."/>
            <person name="Cai F."/>
            <person name="Druzhinina I.S."/>
            <person name="U'Ren J.M."/>
            <person name="Derntl C."/>
        </authorList>
    </citation>
    <scope>NUCLEOTIDE SEQUENCE</scope>
    <source>
        <strain evidence="3">TUCIM 5799</strain>
    </source>
</reference>
<sequence>MHLAIISTIASALVPLVYGQQNSSCPGVPGFRYGFAIDPQFRAVKVAGGLTRPRGIARDRSGRLLIVESGKGITQHAVGTDGCITGSVVLLGLASLNHGIYLSPDESKLYASTGTEVYSWSYDSTTGAVGNDQTTLVKGMRNSGHTTRTLAIPPSHPNLLVVSHGSDGNMDYPTVSPSAARAIVKVFDLNSTPAGGFDYVTQGWNAGYGLRNEVGLAFDANEMLWGVENSGDDFVRTVDGVSTDIHTDNPADELNYLGDVSKPNDQWYGYPTCYTVGGPSEIKDATFALGDQFVLAPNTTFNDTTCIQASVPPRLTLPAHSAPLDAKFDSVFQNLFVTLHGSWNRQPPSGYRVVRVPFTKANDGSFTPVAASNQVGFTDVFYPLDTTQCSAQTCTRPVAMVFDAAGRLYVTSDTSGELFLIEGA</sequence>
<dbReference type="Proteomes" id="UP000829685">
    <property type="component" value="Unassembled WGS sequence"/>
</dbReference>
<dbReference type="InterPro" id="IPR051262">
    <property type="entry name" value="SMP-30/CGR1_Lactonase"/>
</dbReference>
<dbReference type="AlphaFoldDB" id="A0A9P9WH03"/>
<dbReference type="Pfam" id="PF22807">
    <property type="entry name" value="TrAA12"/>
    <property type="match status" value="1"/>
</dbReference>